<accession>A0ABW1NYF0</accession>
<feature type="region of interest" description="Disordered" evidence="1">
    <location>
        <begin position="45"/>
        <end position="87"/>
    </location>
</feature>
<evidence type="ECO:0000313" key="4">
    <source>
        <dbReference type="Proteomes" id="UP001596220"/>
    </source>
</evidence>
<dbReference type="InterPro" id="IPR037473">
    <property type="entry name" value="Lcp-like"/>
</dbReference>
<sequence length="370" mass="39423">MRLSYLTYRDALSSMGDRRADTAVAELVDAELVDAGLVDRGLVGTGPVDAEPVGTGLVDPGPVGPGPARTGSAGPPPAPGGPAAAPPSVRAFLEAAPRLPPWVRPERLRRIASFFRRHGTGLAAVQATAGLVATYLSPPNARALHAARELGPPHRRLTRAARLFTGLAHPEAFSGARIVPLCRQTRLAHAAVRRLLPRAGRWPGADPPLSQLHVAGAVLTLSVGGLDALDRVGVPTTPEEREDHHYAWRVVAHFLGVPDEYLPDSAAEARELWDEVRDHEWDRSGAAEVLTRDTIGFYQRHVPAELRAAVPAFVRRALTDEHADLAGVPAGGFDDRVVAALGAAVERVARGAVVVPRPRAERWVERGVST</sequence>
<keyword evidence="4" id="KW-1185">Reference proteome</keyword>
<proteinExistence type="predicted"/>
<dbReference type="GO" id="GO:0016491">
    <property type="term" value="F:oxidoreductase activity"/>
    <property type="evidence" value="ECO:0007669"/>
    <property type="project" value="UniProtKB-KW"/>
</dbReference>
<organism evidence="3 4">
    <name type="scientific">Saccharothrix lopnurensis</name>
    <dbReference type="NCBI Taxonomy" id="1670621"/>
    <lineage>
        <taxon>Bacteria</taxon>
        <taxon>Bacillati</taxon>
        <taxon>Actinomycetota</taxon>
        <taxon>Actinomycetes</taxon>
        <taxon>Pseudonocardiales</taxon>
        <taxon>Pseudonocardiaceae</taxon>
        <taxon>Saccharothrix</taxon>
    </lineage>
</organism>
<feature type="compositionally biased region" description="Low complexity" evidence="1">
    <location>
        <begin position="52"/>
        <end position="73"/>
    </location>
</feature>
<dbReference type="PANTHER" id="PTHR37539">
    <property type="entry name" value="SECRETED PROTEIN-RELATED"/>
    <property type="match status" value="1"/>
</dbReference>
<comment type="caution">
    <text evidence="3">The sequence shown here is derived from an EMBL/GenBank/DDBJ whole genome shotgun (WGS) entry which is preliminary data.</text>
</comment>
<dbReference type="EMBL" id="JBHSQO010000001">
    <property type="protein sequence ID" value="MFC6087903.1"/>
    <property type="molecule type" value="Genomic_DNA"/>
</dbReference>
<protein>
    <submittedName>
        <fullName evidence="3">Oxygenase MpaB family protein</fullName>
        <ecNumber evidence="3">1.-.-.-</ecNumber>
    </submittedName>
</protein>
<reference evidence="4" key="1">
    <citation type="journal article" date="2019" name="Int. J. Syst. Evol. Microbiol.">
        <title>The Global Catalogue of Microorganisms (GCM) 10K type strain sequencing project: providing services to taxonomists for standard genome sequencing and annotation.</title>
        <authorList>
            <consortium name="The Broad Institute Genomics Platform"/>
            <consortium name="The Broad Institute Genome Sequencing Center for Infectious Disease"/>
            <person name="Wu L."/>
            <person name="Ma J."/>
        </authorList>
    </citation>
    <scope>NUCLEOTIDE SEQUENCE [LARGE SCALE GENOMIC DNA]</scope>
    <source>
        <strain evidence="4">CGMCC 4.7246</strain>
    </source>
</reference>
<evidence type="ECO:0000313" key="3">
    <source>
        <dbReference type="EMBL" id="MFC6087903.1"/>
    </source>
</evidence>
<dbReference type="Proteomes" id="UP001596220">
    <property type="component" value="Unassembled WGS sequence"/>
</dbReference>
<dbReference type="RefSeq" id="WP_380631905.1">
    <property type="nucleotide sequence ID" value="NZ_JBHSQO010000001.1"/>
</dbReference>
<name>A0ABW1NYF0_9PSEU</name>
<evidence type="ECO:0000256" key="1">
    <source>
        <dbReference type="SAM" id="MobiDB-lite"/>
    </source>
</evidence>
<dbReference type="EC" id="1.-.-.-" evidence="3"/>
<dbReference type="PANTHER" id="PTHR37539:SF1">
    <property type="entry name" value="ER-BOUND OXYGENASE MPAB_MPAB'_RUBBER OXYGENASE CATALYTIC DOMAIN-CONTAINING PROTEIN"/>
    <property type="match status" value="1"/>
</dbReference>
<keyword evidence="3" id="KW-0560">Oxidoreductase</keyword>
<dbReference type="InterPro" id="IPR018713">
    <property type="entry name" value="MPAB/Lcp_cat_dom"/>
</dbReference>
<evidence type="ECO:0000259" key="2">
    <source>
        <dbReference type="Pfam" id="PF09995"/>
    </source>
</evidence>
<dbReference type="Pfam" id="PF09995">
    <property type="entry name" value="MPAB_Lcp_cat"/>
    <property type="match status" value="1"/>
</dbReference>
<gene>
    <name evidence="3" type="ORF">ACFP3R_01310</name>
</gene>
<feature type="domain" description="ER-bound oxygenase mpaB/mpaB'/Rubber oxygenase catalytic" evidence="2">
    <location>
        <begin position="123"/>
        <end position="345"/>
    </location>
</feature>